<evidence type="ECO:0000313" key="1">
    <source>
        <dbReference type="EMBL" id="SES85605.1"/>
    </source>
</evidence>
<keyword evidence="2" id="KW-1185">Reference proteome</keyword>
<dbReference type="Pfam" id="PF09660">
    <property type="entry name" value="DUF2397"/>
    <property type="match status" value="1"/>
</dbReference>
<dbReference type="AlphaFoldDB" id="A0A1H9ZV05"/>
<dbReference type="STRING" id="29364.SAMN04487772_104127"/>
<dbReference type="OrthoDB" id="1639410at2"/>
<dbReference type="Proteomes" id="UP000199800">
    <property type="component" value="Unassembled WGS sequence"/>
</dbReference>
<name>A0A1H9ZV05_9FIRM</name>
<sequence>MHLSDKTTKQVTETKYLATDNTDRYRTIMRYFYEQYEKLQYWLYQTDIYEELMTLEYFHRKKYTEEQCQQDLTQLCEWKNLYAVQDTKKVLSIDAFKNRKYRYQLSEYSVEIERMLIRLENLSIEGASLEPSLVERIRNEIVKITEMEHASNEKASSWWKSLNDDFIKLNRNYQDYIRELNSLKAEEMMKTRQFLIFKDKFLEYLRQFVKSLQYHSGPIEGCLRKVNQEQCNHILHKVLEHEKTIPRTNGDLDEVLFMENAVGRWNNIYRWFVAADGKEPESSKVFEMTNEMIRKITRYATQLSSLGHGGASRKEEYLKVLSDFHGQASIADCHKLAACVFGVEKTFHLKGDFKRDTESINSGVYEESPTEFIIAPRIRTYRQKAERSGIAERAALKEEMKRKTLEKVEREKKLLQGYIKEQVLDFATLPIIEPEVRDTFLVWLSKALENKSRVAKTEDGKRYRVIGGEAGERCKVKCTDGVFEMPSYRIIFEEEGQS</sequence>
<evidence type="ECO:0000313" key="2">
    <source>
        <dbReference type="Proteomes" id="UP000199800"/>
    </source>
</evidence>
<dbReference type="RefSeq" id="WP_092476679.1">
    <property type="nucleotide sequence ID" value="NZ_FOHN01000004.1"/>
</dbReference>
<gene>
    <name evidence="1" type="ORF">SAMN04487772_104127</name>
</gene>
<proteinExistence type="predicted"/>
<reference evidence="1 2" key="1">
    <citation type="submission" date="2016-10" db="EMBL/GenBank/DDBJ databases">
        <authorList>
            <person name="de Groot N.N."/>
        </authorList>
    </citation>
    <scope>NUCLEOTIDE SEQUENCE [LARGE SCALE GENOMIC DNA]</scope>
    <source>
        <strain evidence="1 2">DSM 1801</strain>
    </source>
</reference>
<accession>A0A1H9ZV05</accession>
<dbReference type="NCBIfam" id="TIGR02677">
    <property type="entry name" value="TIGR02677 family protein"/>
    <property type="match status" value="1"/>
</dbReference>
<dbReference type="InterPro" id="IPR013493">
    <property type="entry name" value="CHP02677"/>
</dbReference>
<organism evidence="1 2">
    <name type="scientific">[Clostridium] polysaccharolyticum</name>
    <dbReference type="NCBI Taxonomy" id="29364"/>
    <lineage>
        <taxon>Bacteria</taxon>
        <taxon>Bacillati</taxon>
        <taxon>Bacillota</taxon>
        <taxon>Clostridia</taxon>
        <taxon>Lachnospirales</taxon>
        <taxon>Lachnospiraceae</taxon>
    </lineage>
</organism>
<dbReference type="EMBL" id="FOHN01000004">
    <property type="protein sequence ID" value="SES85605.1"/>
    <property type="molecule type" value="Genomic_DNA"/>
</dbReference>
<protein>
    <submittedName>
        <fullName evidence="1">TIGR02677 family protein</fullName>
    </submittedName>
</protein>